<dbReference type="OrthoDB" id="4482678at2759"/>
<evidence type="ECO:0000256" key="3">
    <source>
        <dbReference type="ARBA" id="ARBA00022833"/>
    </source>
</evidence>
<dbReference type="Pfam" id="PF04434">
    <property type="entry name" value="SWIM"/>
    <property type="match status" value="1"/>
</dbReference>
<proteinExistence type="predicted"/>
<keyword evidence="8" id="KW-1185">Reference proteome</keyword>
<keyword evidence="3" id="KW-0862">Zinc</keyword>
<dbReference type="AlphaFoldDB" id="A0A9J5YH61"/>
<dbReference type="Proteomes" id="UP000824120">
    <property type="component" value="Chromosome 6"/>
</dbReference>
<sequence>MMTVAEFVVAGGDYMGVWEETPKRWNWKSFSKMTVPIALRRIGSYEDMIASIIKAESLGDNSNESFSDHSMNIHDDPTNMENQPADAEDPEPKCCEEMQGEQELGSQSNHYFSDGTNLCINQTFSNKDELQVAKKSFNFATVKSCTKYLKNKCPAAAVVLEYDIDFEKWSRARFPSNKYDVMTTNIAESLNVMLIDKKEYPVASIFNLIAKRFGELFRERYAYILKSMDNQMVPSVEKIARKKMIEGDFLYVENLNANGYQFIMFGVSVTAYVNLLEKSCSCREYDLINMPCAHAMATLRSKHGNEYGMSIYE</sequence>
<dbReference type="InterPro" id="IPR007527">
    <property type="entry name" value="Znf_SWIM"/>
</dbReference>
<evidence type="ECO:0000256" key="2">
    <source>
        <dbReference type="ARBA" id="ARBA00022771"/>
    </source>
</evidence>
<evidence type="ECO:0000256" key="4">
    <source>
        <dbReference type="PROSITE-ProRule" id="PRU00325"/>
    </source>
</evidence>
<name>A0A9J5YH61_SOLCO</name>
<evidence type="ECO:0000256" key="1">
    <source>
        <dbReference type="ARBA" id="ARBA00022723"/>
    </source>
</evidence>
<evidence type="ECO:0000259" key="6">
    <source>
        <dbReference type="PROSITE" id="PS50966"/>
    </source>
</evidence>
<reference evidence="7 8" key="1">
    <citation type="submission" date="2020-09" db="EMBL/GenBank/DDBJ databases">
        <title>De no assembly of potato wild relative species, Solanum commersonii.</title>
        <authorList>
            <person name="Cho K."/>
        </authorList>
    </citation>
    <scope>NUCLEOTIDE SEQUENCE [LARGE SCALE GENOMIC DNA]</scope>
    <source>
        <strain evidence="7">LZ3.2</strain>
        <tissue evidence="7">Leaf</tissue>
    </source>
</reference>
<dbReference type="SMART" id="SM00575">
    <property type="entry name" value="ZnF_PMZ"/>
    <property type="match status" value="1"/>
</dbReference>
<evidence type="ECO:0000313" key="8">
    <source>
        <dbReference type="Proteomes" id="UP000824120"/>
    </source>
</evidence>
<gene>
    <name evidence="7" type="ORF">H5410_031004</name>
</gene>
<evidence type="ECO:0000313" key="7">
    <source>
        <dbReference type="EMBL" id="KAG5599634.1"/>
    </source>
</evidence>
<keyword evidence="2 4" id="KW-0863">Zinc-finger</keyword>
<feature type="region of interest" description="Disordered" evidence="5">
    <location>
        <begin position="63"/>
        <end position="93"/>
    </location>
</feature>
<feature type="domain" description="SWIM-type" evidence="6">
    <location>
        <begin position="265"/>
        <end position="303"/>
    </location>
</feature>
<dbReference type="EMBL" id="JACXVP010000006">
    <property type="protein sequence ID" value="KAG5599634.1"/>
    <property type="molecule type" value="Genomic_DNA"/>
</dbReference>
<keyword evidence="1" id="KW-0479">Metal-binding</keyword>
<dbReference type="GO" id="GO:0008270">
    <property type="term" value="F:zinc ion binding"/>
    <property type="evidence" value="ECO:0007669"/>
    <property type="project" value="UniProtKB-KW"/>
</dbReference>
<dbReference type="PANTHER" id="PTHR31973">
    <property type="entry name" value="POLYPROTEIN, PUTATIVE-RELATED"/>
    <property type="match status" value="1"/>
</dbReference>
<dbReference type="InterPro" id="IPR006564">
    <property type="entry name" value="Znf_PMZ"/>
</dbReference>
<organism evidence="7 8">
    <name type="scientific">Solanum commersonii</name>
    <name type="common">Commerson's wild potato</name>
    <name type="synonym">Commerson's nightshade</name>
    <dbReference type="NCBI Taxonomy" id="4109"/>
    <lineage>
        <taxon>Eukaryota</taxon>
        <taxon>Viridiplantae</taxon>
        <taxon>Streptophyta</taxon>
        <taxon>Embryophyta</taxon>
        <taxon>Tracheophyta</taxon>
        <taxon>Spermatophyta</taxon>
        <taxon>Magnoliopsida</taxon>
        <taxon>eudicotyledons</taxon>
        <taxon>Gunneridae</taxon>
        <taxon>Pentapetalae</taxon>
        <taxon>asterids</taxon>
        <taxon>lamiids</taxon>
        <taxon>Solanales</taxon>
        <taxon>Solanaceae</taxon>
        <taxon>Solanoideae</taxon>
        <taxon>Solaneae</taxon>
        <taxon>Solanum</taxon>
    </lineage>
</organism>
<protein>
    <recommendedName>
        <fullName evidence="6">SWIM-type domain-containing protein</fullName>
    </recommendedName>
</protein>
<dbReference type="PROSITE" id="PS50966">
    <property type="entry name" value="ZF_SWIM"/>
    <property type="match status" value="1"/>
</dbReference>
<accession>A0A9J5YH61</accession>
<dbReference type="PANTHER" id="PTHR31973:SF183">
    <property type="entry name" value="SWIM-TYPE DOMAIN-CONTAINING PROTEIN"/>
    <property type="match status" value="1"/>
</dbReference>
<comment type="caution">
    <text evidence="7">The sequence shown here is derived from an EMBL/GenBank/DDBJ whole genome shotgun (WGS) entry which is preliminary data.</text>
</comment>
<evidence type="ECO:0000256" key="5">
    <source>
        <dbReference type="SAM" id="MobiDB-lite"/>
    </source>
</evidence>